<comment type="similarity">
    <text evidence="5">Belongs to the truncated hemoglobin family. Group II subfamily.</text>
</comment>
<accession>A0ABU8BZ97</accession>
<name>A0ABU8BZ97_9RHOB</name>
<evidence type="ECO:0000256" key="5">
    <source>
        <dbReference type="ARBA" id="ARBA00034496"/>
    </source>
</evidence>
<dbReference type="InterPro" id="IPR009050">
    <property type="entry name" value="Globin-like_sf"/>
</dbReference>
<reference evidence="6" key="1">
    <citation type="submission" date="2024-02" db="EMBL/GenBank/DDBJ databases">
        <title>Genome sequences of strain Gemmobacter sp. JM10B15.</title>
        <authorList>
            <person name="Zhang M."/>
        </authorList>
    </citation>
    <scope>NUCLEOTIDE SEQUENCE</scope>
    <source>
        <strain evidence="6">JM10B15</strain>
    </source>
</reference>
<keyword evidence="3" id="KW-0479">Metal-binding</keyword>
<evidence type="ECO:0000256" key="2">
    <source>
        <dbReference type="ARBA" id="ARBA00022617"/>
    </source>
</evidence>
<keyword evidence="2" id="KW-0349">Heme</keyword>
<dbReference type="Pfam" id="PF01152">
    <property type="entry name" value="Bac_globin"/>
    <property type="match status" value="1"/>
</dbReference>
<dbReference type="InterPro" id="IPR001486">
    <property type="entry name" value="Hemoglobin_trunc"/>
</dbReference>
<evidence type="ECO:0000256" key="3">
    <source>
        <dbReference type="ARBA" id="ARBA00022723"/>
    </source>
</evidence>
<dbReference type="RefSeq" id="WP_335425054.1">
    <property type="nucleotide sequence ID" value="NZ_JBALHR010000016.1"/>
</dbReference>
<keyword evidence="7" id="KW-1185">Reference proteome</keyword>
<dbReference type="SUPFAM" id="SSF46458">
    <property type="entry name" value="Globin-like"/>
    <property type="match status" value="1"/>
</dbReference>
<evidence type="ECO:0000256" key="1">
    <source>
        <dbReference type="ARBA" id="ARBA00022448"/>
    </source>
</evidence>
<dbReference type="PANTHER" id="PTHR47366">
    <property type="entry name" value="TWO-ON-TWO HEMOGLOBIN-3"/>
    <property type="match status" value="1"/>
</dbReference>
<evidence type="ECO:0000313" key="7">
    <source>
        <dbReference type="Proteomes" id="UP001431963"/>
    </source>
</evidence>
<keyword evidence="4" id="KW-0408">Iron</keyword>
<protein>
    <submittedName>
        <fullName evidence="6">Group II truncated hemoglobin</fullName>
    </submittedName>
</protein>
<dbReference type="CDD" id="cd14773">
    <property type="entry name" value="TrHb2_PhHbO-like_O"/>
    <property type="match status" value="1"/>
</dbReference>
<sequence>MTQTPLEALGGEAGLTRLVNRFYDLVETDPKGARIMALHFQGHGLAHVREEQVNFLSGFLGGRGHYAEKHGHMDLRLLHDHVPIRAEDAEDWLALMDRALLDCGHQGAIVDRIRTVLRRAAMALVNRPALTG</sequence>
<gene>
    <name evidence="6" type="ORF">V6590_17895</name>
</gene>
<comment type="caution">
    <text evidence="6">The sequence shown here is derived from an EMBL/GenBank/DDBJ whole genome shotgun (WGS) entry which is preliminary data.</text>
</comment>
<dbReference type="InterPro" id="IPR044203">
    <property type="entry name" value="GlbO/GLB3-like"/>
</dbReference>
<organism evidence="6 7">
    <name type="scientific">Gemmobacter denitrificans</name>
    <dbReference type="NCBI Taxonomy" id="3123040"/>
    <lineage>
        <taxon>Bacteria</taxon>
        <taxon>Pseudomonadati</taxon>
        <taxon>Pseudomonadota</taxon>
        <taxon>Alphaproteobacteria</taxon>
        <taxon>Rhodobacterales</taxon>
        <taxon>Paracoccaceae</taxon>
        <taxon>Gemmobacter</taxon>
    </lineage>
</organism>
<dbReference type="InterPro" id="IPR012292">
    <property type="entry name" value="Globin/Proto"/>
</dbReference>
<evidence type="ECO:0000313" key="6">
    <source>
        <dbReference type="EMBL" id="MEH7830027.1"/>
    </source>
</evidence>
<proteinExistence type="inferred from homology"/>
<dbReference type="Gene3D" id="1.10.490.10">
    <property type="entry name" value="Globins"/>
    <property type="match status" value="1"/>
</dbReference>
<dbReference type="PANTHER" id="PTHR47366:SF1">
    <property type="entry name" value="TWO-ON-TWO HEMOGLOBIN-3"/>
    <property type="match status" value="1"/>
</dbReference>
<dbReference type="Proteomes" id="UP001431963">
    <property type="component" value="Unassembled WGS sequence"/>
</dbReference>
<keyword evidence="1" id="KW-0813">Transport</keyword>
<dbReference type="EMBL" id="JBALHR010000016">
    <property type="protein sequence ID" value="MEH7830027.1"/>
    <property type="molecule type" value="Genomic_DNA"/>
</dbReference>
<evidence type="ECO:0000256" key="4">
    <source>
        <dbReference type="ARBA" id="ARBA00023004"/>
    </source>
</evidence>